<name>A0A1I5SAH0_9FIRM</name>
<proteinExistence type="predicted"/>
<feature type="domain" description="Calcineurin-like phosphoesterase" evidence="1">
    <location>
        <begin position="1"/>
        <end position="195"/>
    </location>
</feature>
<protein>
    <recommendedName>
        <fullName evidence="1">Calcineurin-like phosphoesterase domain-containing protein</fullName>
    </recommendedName>
</protein>
<dbReference type="PIRSF" id="PIRSF033094">
    <property type="entry name" value="Pesterase_CT488"/>
    <property type="match status" value="1"/>
</dbReference>
<dbReference type="Gene3D" id="3.60.21.10">
    <property type="match status" value="1"/>
</dbReference>
<dbReference type="GO" id="GO:0016787">
    <property type="term" value="F:hydrolase activity"/>
    <property type="evidence" value="ECO:0007669"/>
    <property type="project" value="InterPro"/>
</dbReference>
<dbReference type="PANTHER" id="PTHR31302:SF22">
    <property type="entry name" value="PHOSPHOESTERASE"/>
    <property type="match status" value="1"/>
</dbReference>
<evidence type="ECO:0000259" key="1">
    <source>
        <dbReference type="Pfam" id="PF00149"/>
    </source>
</evidence>
<dbReference type="InterPro" id="IPR004843">
    <property type="entry name" value="Calcineurin-like_PHP"/>
</dbReference>
<accession>A0A1I5SAH0</accession>
<evidence type="ECO:0000313" key="2">
    <source>
        <dbReference type="EMBL" id="SFP67266.1"/>
    </source>
</evidence>
<dbReference type="AlphaFoldDB" id="A0A1I5SAH0"/>
<dbReference type="STRING" id="937334.SAMN05444406_10243"/>
<keyword evidence="3" id="KW-1185">Reference proteome</keyword>
<evidence type="ECO:0000313" key="3">
    <source>
        <dbReference type="Proteomes" id="UP000198577"/>
    </source>
</evidence>
<dbReference type="InterPro" id="IPR014578">
    <property type="entry name" value="Pesterase_CT488"/>
</dbReference>
<organism evidence="2 3">
    <name type="scientific">Caldicoprobacter faecalis</name>
    <dbReference type="NCBI Taxonomy" id="937334"/>
    <lineage>
        <taxon>Bacteria</taxon>
        <taxon>Bacillati</taxon>
        <taxon>Bacillota</taxon>
        <taxon>Clostridia</taxon>
        <taxon>Caldicoprobacterales</taxon>
        <taxon>Caldicoprobacteraceae</taxon>
        <taxon>Caldicoprobacter</taxon>
    </lineage>
</organism>
<dbReference type="RefSeq" id="WP_025746917.1">
    <property type="nucleotide sequence ID" value="NZ_FOXR01000002.1"/>
</dbReference>
<dbReference type="InterPro" id="IPR051158">
    <property type="entry name" value="Metallophosphoesterase_sf"/>
</dbReference>
<reference evidence="2 3" key="1">
    <citation type="submission" date="2016-10" db="EMBL/GenBank/DDBJ databases">
        <authorList>
            <person name="de Groot N.N."/>
        </authorList>
    </citation>
    <scope>NUCLEOTIDE SEQUENCE [LARGE SCALE GENOMIC DNA]</scope>
    <source>
        <strain evidence="2 3">DSM 20678</strain>
    </source>
</reference>
<dbReference type="OrthoDB" id="8610138at2"/>
<gene>
    <name evidence="2" type="ORF">SAMN05444406_10243</name>
</gene>
<sequence>MRVFAIGDLHLSGTNPKPMDVFGEHWFQHWDRIRNNWMNKVGPEDVVLIPGDISWAMKLEEAKPDLDSIGQLPGRKIIIRGNHDYWWSSISKVRKMLPDNMFAIQNDSVVIDGIAFCGTRGWAILEGREDIEHDIKIFNRELHRLKLSLDSVRGVQEIVVLLHYPPFDERGNENDMARLIRQYPVNHVVFGHLHGASLNNVVEGYIDGITYHLVSCDYLNFDLKLIMER</sequence>
<dbReference type="PANTHER" id="PTHR31302">
    <property type="entry name" value="TRANSMEMBRANE PROTEIN WITH METALLOPHOSPHOESTERASE DOMAIN-RELATED"/>
    <property type="match status" value="1"/>
</dbReference>
<dbReference type="SUPFAM" id="SSF56300">
    <property type="entry name" value="Metallo-dependent phosphatases"/>
    <property type="match status" value="1"/>
</dbReference>
<dbReference type="InterPro" id="IPR029052">
    <property type="entry name" value="Metallo-depent_PP-like"/>
</dbReference>
<dbReference type="Pfam" id="PF00149">
    <property type="entry name" value="Metallophos"/>
    <property type="match status" value="1"/>
</dbReference>
<dbReference type="EMBL" id="FOXR01000002">
    <property type="protein sequence ID" value="SFP67266.1"/>
    <property type="molecule type" value="Genomic_DNA"/>
</dbReference>
<dbReference type="Proteomes" id="UP000198577">
    <property type="component" value="Unassembled WGS sequence"/>
</dbReference>